<evidence type="ECO:0000313" key="1">
    <source>
        <dbReference type="EMBL" id="OCC16578.1"/>
    </source>
</evidence>
<dbReference type="EMBL" id="MAGO01000001">
    <property type="protein sequence ID" value="OCC16578.1"/>
    <property type="molecule type" value="Genomic_DNA"/>
</dbReference>
<name>A0A1B9F9J7_9BACT</name>
<gene>
    <name evidence="1" type="ORF">DBT_0396</name>
</gene>
<keyword evidence="2" id="KW-1185">Reference proteome</keyword>
<sequence>MTERYSHLIPDQKRKAVEGIGKAFQDVTETEKSKIVELKRFARK</sequence>
<organism evidence="1 2">
    <name type="scientific">Dissulfuribacter thermophilus</name>
    <dbReference type="NCBI Taxonomy" id="1156395"/>
    <lineage>
        <taxon>Bacteria</taxon>
        <taxon>Pseudomonadati</taxon>
        <taxon>Thermodesulfobacteriota</taxon>
        <taxon>Dissulfuribacteria</taxon>
        <taxon>Dissulfuribacterales</taxon>
        <taxon>Dissulfuribacteraceae</taxon>
        <taxon>Dissulfuribacter</taxon>
    </lineage>
</organism>
<dbReference type="STRING" id="1156395.DBT_0396"/>
<protein>
    <submittedName>
        <fullName evidence="1">Uncharacterized protein</fullName>
    </submittedName>
</protein>
<evidence type="ECO:0000313" key="2">
    <source>
        <dbReference type="Proteomes" id="UP000093080"/>
    </source>
</evidence>
<proteinExistence type="predicted"/>
<reference evidence="1 2" key="1">
    <citation type="submission" date="2016-06" db="EMBL/GenBank/DDBJ databases">
        <title>Respiratory ammonification of nitrate coupled to the oxidation of elemental sulfur in deep-sea autotrophic thermophilic bacteria.</title>
        <authorList>
            <person name="Slobodkina G.B."/>
            <person name="Mardanov A.V."/>
            <person name="Ravin N.V."/>
            <person name="Frolova A.A."/>
            <person name="Viryasiv M.B."/>
            <person name="Chernyh N.A."/>
            <person name="Bonch-Osmolovskaya E.A."/>
            <person name="Slobodkin A.I."/>
        </authorList>
    </citation>
    <scope>NUCLEOTIDE SEQUENCE [LARGE SCALE GENOMIC DNA]</scope>
    <source>
        <strain evidence="1 2">S69</strain>
    </source>
</reference>
<dbReference type="AlphaFoldDB" id="A0A1B9F9J7"/>
<comment type="caution">
    <text evidence="1">The sequence shown here is derived from an EMBL/GenBank/DDBJ whole genome shotgun (WGS) entry which is preliminary data.</text>
</comment>
<accession>A0A1B9F9J7</accession>
<dbReference type="Proteomes" id="UP000093080">
    <property type="component" value="Unassembled WGS sequence"/>
</dbReference>
<dbReference type="RefSeq" id="WP_279614739.1">
    <property type="nucleotide sequence ID" value="NZ_MAGO01000001.1"/>
</dbReference>